<dbReference type="Pfam" id="PF09250">
    <property type="entry name" value="Prim-Pol"/>
    <property type="match status" value="1"/>
</dbReference>
<keyword evidence="6" id="KW-0347">Helicase</keyword>
<keyword evidence="2" id="KW-0378">Hydrolase</keyword>
<dbReference type="EMBL" id="MF782455">
    <property type="protein sequence ID" value="ATZ80785.1"/>
    <property type="molecule type" value="Genomic_DNA"/>
</dbReference>
<dbReference type="SMART" id="SM00885">
    <property type="entry name" value="D5_N"/>
    <property type="match status" value="1"/>
</dbReference>
<evidence type="ECO:0000256" key="4">
    <source>
        <dbReference type="SAM" id="MobiDB-lite"/>
    </source>
</evidence>
<dbReference type="SMART" id="SM00943">
    <property type="entry name" value="Prim-Pol"/>
    <property type="match status" value="1"/>
</dbReference>
<feature type="domain" description="SF3 helicase" evidence="5">
    <location>
        <begin position="633"/>
        <end position="794"/>
    </location>
</feature>
<dbReference type="InterPro" id="IPR014818">
    <property type="entry name" value="Phage/plasmid_primase_P4_C"/>
</dbReference>
<accession>A0A2H4UVC8</accession>
<dbReference type="PANTHER" id="PTHR35372">
    <property type="entry name" value="ATP BINDING PROTEIN-RELATED"/>
    <property type="match status" value="1"/>
</dbReference>
<sequence>MENIKDIIKEYIDKKLVIFSIDVKHKKNKNGIWKKDITFPPKWTEFTFKKTYFNEKYNGLALLTGKINNIIIVDIDNIDHWNNLLKENDEKEPKTVKAMSGSGGMHLYFKYTDELENITSSDHKFGKDYDIDLKTNGGCIISPPTTYYNNNMNKNVSYTWVRSIFEYDPLEIPVWIKHLLLEQKKEKDKHNKIENSDKHNKIENSDKHNKIENSDKQEKKDKDTDSYEFDIGDFTEDEIVQLVLMLSAKRAEGYSDWLNVGMCLYNLNSEYRLIWKEFSKKSKKYDEKENTDKWKTFRKNKNGLKVGSLLKWAKEDNPVEYDKFMSNRNLQKMIVAKYPNDNLNFGSVINVSDVCKYIGLKNDNCFIKGSPHTDGIPSSNYIEITKNCISLKCNHLECFGKLYCNHMNMTKQETNLVFNGNVYNININNNSNDELIEFQKINLFDDEKLNELVYEGLNGKEIELAAVFYYNNENNYIYGEDSNWYMFENHIWKKTNDKNSILRDSIKPQLVDIYNKVYDYYYEHTNDKKRMCAIKQLIKNFGSIVLKNSIVTELADLYYVNKNKNGDFLEKLNANCDLLGFTNGVFDLSTFEFRNGKPDDFITMTTKYDYIDAHTEKYSELLQFLKDVLPDDEEREYILTYLSIGLIGNKLELFTILTGCGRNGKSKLIELLSETFGDYFGSVQSQLFTRPRPDANSPDPGLLSLQRKRIVIASEPEKNSRLNSGFIKFITGRDSTTLRNCHSNDMVKFTANFITLLICNDIPDCDDIDNAFSKRLRCINFPTEFVNEPTNENQKKINVNINKNFVYWKKDFMLLLIAHYKKYVTVNKLNPTKNILKWTNQYKEDTDMYLQFLNSCTEPCDTHIHCSELYEVFKTWFKNNNPQSKIPSNKEFVANLRKHKDICKVLANGKSQIGVKNLKLID</sequence>
<dbReference type="PANTHER" id="PTHR35372:SF2">
    <property type="entry name" value="SF3 HELICASE DOMAIN-CONTAINING PROTEIN"/>
    <property type="match status" value="1"/>
</dbReference>
<keyword evidence="1" id="KW-0547">Nucleotide-binding</keyword>
<gene>
    <name evidence="6" type="ORF">BMW23_0739</name>
</gene>
<dbReference type="GO" id="GO:0005524">
    <property type="term" value="F:ATP binding"/>
    <property type="evidence" value="ECO:0007669"/>
    <property type="project" value="UniProtKB-KW"/>
</dbReference>
<dbReference type="InterPro" id="IPR014015">
    <property type="entry name" value="Helicase_SF3_DNA-vir"/>
</dbReference>
<dbReference type="InterPro" id="IPR015330">
    <property type="entry name" value="DNA_primase/pol_bifunc_N"/>
</dbReference>
<dbReference type="Pfam" id="PF08707">
    <property type="entry name" value="PriCT_2"/>
    <property type="match status" value="1"/>
</dbReference>
<feature type="region of interest" description="Disordered" evidence="4">
    <location>
        <begin position="187"/>
        <end position="224"/>
    </location>
</feature>
<dbReference type="SUPFAM" id="SSF56747">
    <property type="entry name" value="Prim-pol domain"/>
    <property type="match status" value="1"/>
</dbReference>
<dbReference type="InterPro" id="IPR014819">
    <property type="entry name" value="PriCT_2"/>
</dbReference>
<evidence type="ECO:0000256" key="3">
    <source>
        <dbReference type="ARBA" id="ARBA00022840"/>
    </source>
</evidence>
<dbReference type="InterPro" id="IPR006500">
    <property type="entry name" value="Helicase_put_C_phage/plasmid"/>
</dbReference>
<dbReference type="Pfam" id="PF08706">
    <property type="entry name" value="D5_N"/>
    <property type="match status" value="1"/>
</dbReference>
<reference evidence="6" key="1">
    <citation type="journal article" date="2017" name="Elife">
        <title>The kinetoplastid-infecting Bodo saltans virus (BsV), a window into the most abundant giant viruses in the sea.</title>
        <authorList>
            <person name="Deeg C.M."/>
            <person name="Chow C.-E.T."/>
            <person name="Suttle C.A."/>
        </authorList>
    </citation>
    <scope>NUCLEOTIDE SEQUENCE</scope>
    <source>
        <strain evidence="6">NG1</strain>
    </source>
</reference>
<dbReference type="GO" id="GO:0004386">
    <property type="term" value="F:helicase activity"/>
    <property type="evidence" value="ECO:0007669"/>
    <property type="project" value="UniProtKB-KW"/>
</dbReference>
<dbReference type="GO" id="GO:0016817">
    <property type="term" value="F:hydrolase activity, acting on acid anhydrides"/>
    <property type="evidence" value="ECO:0007669"/>
    <property type="project" value="InterPro"/>
</dbReference>
<dbReference type="NCBIfam" id="TIGR01613">
    <property type="entry name" value="primase_Cterm"/>
    <property type="match status" value="1"/>
</dbReference>
<dbReference type="InterPro" id="IPR051620">
    <property type="entry name" value="ORF904-like_C"/>
</dbReference>
<dbReference type="PROSITE" id="PS51206">
    <property type="entry name" value="SF3_HELICASE_1"/>
    <property type="match status" value="1"/>
</dbReference>
<evidence type="ECO:0000259" key="5">
    <source>
        <dbReference type="PROSITE" id="PS51206"/>
    </source>
</evidence>
<dbReference type="Proteomes" id="UP000240325">
    <property type="component" value="Segment"/>
</dbReference>
<evidence type="ECO:0000256" key="1">
    <source>
        <dbReference type="ARBA" id="ARBA00022741"/>
    </source>
</evidence>
<evidence type="ECO:0000313" key="7">
    <source>
        <dbReference type="Proteomes" id="UP000240325"/>
    </source>
</evidence>
<protein>
    <submittedName>
        <fullName evidence="6">D5 family helicase-primase</fullName>
    </submittedName>
</protein>
<keyword evidence="3" id="KW-0067">ATP-binding</keyword>
<name>A0A2H4UVC8_9VIRU</name>
<proteinExistence type="predicted"/>
<evidence type="ECO:0000313" key="6">
    <source>
        <dbReference type="EMBL" id="ATZ80785.1"/>
    </source>
</evidence>
<organism evidence="6">
    <name type="scientific">Bodo saltans virus</name>
    <dbReference type="NCBI Taxonomy" id="2024608"/>
    <lineage>
        <taxon>Viruses</taxon>
        <taxon>Varidnaviria</taxon>
        <taxon>Bamfordvirae</taxon>
        <taxon>Nucleocytoviricota</taxon>
        <taxon>Megaviricetes</taxon>
        <taxon>Imitervirales</taxon>
        <taxon>Mimiviridae</taxon>
        <taxon>Klosneuvirinae</taxon>
        <taxon>Theiavirus</taxon>
        <taxon>Theiavirus salishense</taxon>
    </lineage>
</organism>
<keyword evidence="7" id="KW-1185">Reference proteome</keyword>
<evidence type="ECO:0000256" key="2">
    <source>
        <dbReference type="ARBA" id="ARBA00022801"/>
    </source>
</evidence>